<proteinExistence type="predicted"/>
<sequence>MNTSTTSGDLDSLFKEPDIVASDLFVVDFLNKHFSELEDLEKLDSVLDDLRKNEQNLNKKCIQLQTQSSKSLKESLESFNSISIELEGLQASRLELEDEFADYCDTLISTNSRHSQETTTKDMTLMEQLTILQQQVDSLIRSKQYLKVLVVSEELSSQAKQLIEKSPQKALIPYIQLAHLSYDIKSKSQEAGHVVTYLDVFLQQSKDALWEDMKCRLTKKFEQTLDSLNWPTPIKLPYSTLTTEKLSAFKKAFIELLLLQRPINVSEDSQSSSENTDNNGLPPLLPIQIMVEPLIIRFRYHFESKRPTDRIDKPEWYFTHVLNTIREHSPFLQGAVQAIVDEAGFQMYHAKNDFIRCLLDAVIRKLSNDAPTLLNSSQVFSHTVFETLQFDQTLRELHMYICPGEKEWKGCVDVFTGKKEWFKAWLKVEKEFVEARYNEIMHSENAWEMEEEDISEDEYKPTKSSLKLINLLELITSRYRLLPKFHNRIRFLADIQAALLESYAKRIESSVDAFENLSYSFVRAVPNSVNVDGKSLLGVEGLKRLCRWLNSAGFVSRTIKEWGEDAFFLELWHEVTVRASRITGTSSPTFSENSSNQTHDSPSEEPITVDEGTVFDEPAGLFDSSYQIPSQEQINKSLFVKEVAVPPMSKDFTKNTIIELSPELYAPLSDLAHSLTFLSNNLPIRIFKLIYKEISKELEENLWDRVLMRNQFSEMGGWQFKVDCEKGLFTVGRRWIQKPESYSRRLKDACILLTLPSTRQTTLVDEQSKVDSRQKTLEQIVSVLFDEELEPTAISRVLESIGIYHLSQKEAKEVVGRRVDCGK</sequence>
<gene>
    <name evidence="3" type="ORF">DEBURN_LOCUS411</name>
</gene>
<dbReference type="OrthoDB" id="407410at2759"/>
<protein>
    <submittedName>
        <fullName evidence="3">4161_t:CDS:1</fullName>
    </submittedName>
</protein>
<evidence type="ECO:0000256" key="2">
    <source>
        <dbReference type="SAM" id="MobiDB-lite"/>
    </source>
</evidence>
<dbReference type="GO" id="GO:0070939">
    <property type="term" value="C:Dsl1/NZR complex"/>
    <property type="evidence" value="ECO:0007669"/>
    <property type="project" value="InterPro"/>
</dbReference>
<dbReference type="InterPro" id="IPR042044">
    <property type="entry name" value="EXOC6PINT-1/Sec15/Tip20_C_dom2"/>
</dbReference>
<dbReference type="GO" id="GO:0006890">
    <property type="term" value="P:retrograde vesicle-mediated transport, Golgi to endoplasmic reticulum"/>
    <property type="evidence" value="ECO:0007669"/>
    <property type="project" value="InterPro"/>
</dbReference>
<dbReference type="Gene3D" id="1.20.58.670">
    <property type="entry name" value="Dsl1p vesicle tethering complex, Tip20p subunit, domain D"/>
    <property type="match status" value="1"/>
</dbReference>
<keyword evidence="1" id="KW-0175">Coiled coil</keyword>
<dbReference type="Gene3D" id="1.20.58.1420">
    <property type="entry name" value="Dsl1p vesicle tethering complex, Tip20p subunit, domain B"/>
    <property type="match status" value="1"/>
</dbReference>
<comment type="caution">
    <text evidence="3">The sequence shown here is derived from an EMBL/GenBank/DDBJ whole genome shotgun (WGS) entry which is preliminary data.</text>
</comment>
<dbReference type="PANTHER" id="PTHR13520">
    <property type="entry name" value="RAD50-INTERACTING PROTEIN 1 RINT-1"/>
    <property type="match status" value="1"/>
</dbReference>
<dbReference type="AlphaFoldDB" id="A0A9N8UVJ8"/>
<dbReference type="PANTHER" id="PTHR13520:SF0">
    <property type="entry name" value="RAD50-INTERACTING PROTEIN 1"/>
    <property type="match status" value="1"/>
</dbReference>
<evidence type="ECO:0000313" key="3">
    <source>
        <dbReference type="EMBL" id="CAG8433280.1"/>
    </source>
</evidence>
<dbReference type="InterPro" id="IPR007528">
    <property type="entry name" value="RINT1_Tip20"/>
</dbReference>
<dbReference type="Proteomes" id="UP000789706">
    <property type="component" value="Unassembled WGS sequence"/>
</dbReference>
<feature type="region of interest" description="Disordered" evidence="2">
    <location>
        <begin position="584"/>
        <end position="610"/>
    </location>
</feature>
<name>A0A9N8UVJ8_9GLOM</name>
<dbReference type="PROSITE" id="PS51386">
    <property type="entry name" value="RINT1_TIP20"/>
    <property type="match status" value="1"/>
</dbReference>
<dbReference type="GO" id="GO:0060628">
    <property type="term" value="P:regulation of ER to Golgi vesicle-mediated transport"/>
    <property type="evidence" value="ECO:0007669"/>
    <property type="project" value="TreeGrafter"/>
</dbReference>
<dbReference type="GO" id="GO:0006888">
    <property type="term" value="P:endoplasmic reticulum to Golgi vesicle-mediated transport"/>
    <property type="evidence" value="ECO:0007669"/>
    <property type="project" value="InterPro"/>
</dbReference>
<evidence type="ECO:0000313" key="4">
    <source>
        <dbReference type="Proteomes" id="UP000789706"/>
    </source>
</evidence>
<dbReference type="InterPro" id="IPR042042">
    <property type="entry name" value="Tip20p_domB"/>
</dbReference>
<feature type="compositionally biased region" description="Polar residues" evidence="2">
    <location>
        <begin position="584"/>
        <end position="600"/>
    </location>
</feature>
<organism evidence="3 4">
    <name type="scientific">Diversispora eburnea</name>
    <dbReference type="NCBI Taxonomy" id="1213867"/>
    <lineage>
        <taxon>Eukaryota</taxon>
        <taxon>Fungi</taxon>
        <taxon>Fungi incertae sedis</taxon>
        <taxon>Mucoromycota</taxon>
        <taxon>Glomeromycotina</taxon>
        <taxon>Glomeromycetes</taxon>
        <taxon>Diversisporales</taxon>
        <taxon>Diversisporaceae</taxon>
        <taxon>Diversispora</taxon>
    </lineage>
</organism>
<dbReference type="Pfam" id="PF04437">
    <property type="entry name" value="RINT1_TIP1"/>
    <property type="match status" value="1"/>
</dbReference>
<evidence type="ECO:0000256" key="1">
    <source>
        <dbReference type="SAM" id="Coils"/>
    </source>
</evidence>
<feature type="coiled-coil region" evidence="1">
    <location>
        <begin position="40"/>
        <end position="67"/>
    </location>
</feature>
<keyword evidence="4" id="KW-1185">Reference proteome</keyword>
<dbReference type="EMBL" id="CAJVPK010000013">
    <property type="protein sequence ID" value="CAG8433280.1"/>
    <property type="molecule type" value="Genomic_DNA"/>
</dbReference>
<reference evidence="3" key="1">
    <citation type="submission" date="2021-06" db="EMBL/GenBank/DDBJ databases">
        <authorList>
            <person name="Kallberg Y."/>
            <person name="Tangrot J."/>
            <person name="Rosling A."/>
        </authorList>
    </citation>
    <scope>NUCLEOTIDE SEQUENCE</scope>
    <source>
        <strain evidence="3">AZ414A</strain>
    </source>
</reference>
<accession>A0A9N8UVJ8</accession>